<dbReference type="PANTHER" id="PTHR24171:SF8">
    <property type="entry name" value="BRCA1-ASSOCIATED RING DOMAIN PROTEIN 1"/>
    <property type="match status" value="1"/>
</dbReference>
<sequence>MMQTKAEVGPHEALLLEEGHAPLVVAEKKRKRNVQHVATHEDKLRVMKWMVAEEQKVQDELDVKRSSSETVKIKPEKLCLATRAIAEFPELFCAVSSQANYMKATRWWKESKIYIQTTEDMPSSKKARAGRGRRALPWTVWLYEELKRALDSHPDTSTVWGNRDLLSMAKALVEASTHPIYNKDYIIPERSSRIVDNLNLRWIQSFKDKFNIKNTIKRELSQTAELSLCQWIAVSTAANKGQPIAKKDILDQASHLFLQEYDTLPAKLESTWYKSFCLRHPELNLIVEPTTPINQVSSMVPVMPASLPLISPNTSTMFEAIVEGQFKIVKGLLQQGLSPESSDDMGCTALLVATKAGQFNVVKFLLEFGARTEATDENGRTALVLATLLGQFHIVKSLLEHQANVEATDESSRTSLAIACERGDLKLVKLLLRMGANIEARDEDDNTPLMIAVKHNHMEVVVFLLKKGANVRVQDVDGSTLLEIAKHSRELSQLFLEKIATDAIC</sequence>
<dbReference type="PANTHER" id="PTHR24171">
    <property type="entry name" value="ANKYRIN REPEAT DOMAIN-CONTAINING PROTEIN 39-RELATED"/>
    <property type="match status" value="1"/>
</dbReference>
<dbReference type="STRING" id="74557.A0A1V9YVB8"/>
<comment type="caution">
    <text evidence="4">The sequence shown here is derived from an EMBL/GenBank/DDBJ whole genome shotgun (WGS) entry which is preliminary data.</text>
</comment>
<reference evidence="4 5" key="1">
    <citation type="journal article" date="2014" name="Genome Biol. Evol.">
        <title>The secreted proteins of Achlya hypogyna and Thraustotheca clavata identify the ancestral oomycete secretome and reveal gene acquisitions by horizontal gene transfer.</title>
        <authorList>
            <person name="Misner I."/>
            <person name="Blouin N."/>
            <person name="Leonard G."/>
            <person name="Richards T.A."/>
            <person name="Lane C.E."/>
        </authorList>
    </citation>
    <scope>NUCLEOTIDE SEQUENCE [LARGE SCALE GENOMIC DNA]</scope>
    <source>
        <strain evidence="4 5">ATCC 34112</strain>
    </source>
</reference>
<feature type="repeat" description="ANK" evidence="3">
    <location>
        <begin position="444"/>
        <end position="476"/>
    </location>
</feature>
<dbReference type="OrthoDB" id="76816at2759"/>
<feature type="repeat" description="ANK" evidence="3">
    <location>
        <begin position="378"/>
        <end position="410"/>
    </location>
</feature>
<gene>
    <name evidence="4" type="ORF">THRCLA_09707</name>
</gene>
<keyword evidence="5" id="KW-1185">Reference proteome</keyword>
<dbReference type="PROSITE" id="PS50297">
    <property type="entry name" value="ANK_REP_REGION"/>
    <property type="match status" value="4"/>
</dbReference>
<accession>A0A1V9YVB8</accession>
<proteinExistence type="predicted"/>
<feature type="repeat" description="ANK" evidence="3">
    <location>
        <begin position="411"/>
        <end position="443"/>
    </location>
</feature>
<dbReference type="EMBL" id="JNBS01002724">
    <property type="protein sequence ID" value="OQR89523.1"/>
    <property type="molecule type" value="Genomic_DNA"/>
</dbReference>
<dbReference type="Gene3D" id="1.25.40.20">
    <property type="entry name" value="Ankyrin repeat-containing domain"/>
    <property type="match status" value="2"/>
</dbReference>
<evidence type="ECO:0000256" key="3">
    <source>
        <dbReference type="PROSITE-ProRule" id="PRU00023"/>
    </source>
</evidence>
<name>A0A1V9YVB8_9STRA</name>
<dbReference type="InterPro" id="IPR036770">
    <property type="entry name" value="Ankyrin_rpt-contain_sf"/>
</dbReference>
<dbReference type="Proteomes" id="UP000243217">
    <property type="component" value="Unassembled WGS sequence"/>
</dbReference>
<evidence type="ECO:0000256" key="1">
    <source>
        <dbReference type="ARBA" id="ARBA00022737"/>
    </source>
</evidence>
<dbReference type="AlphaFoldDB" id="A0A1V9YVB8"/>
<evidence type="ECO:0000313" key="5">
    <source>
        <dbReference type="Proteomes" id="UP000243217"/>
    </source>
</evidence>
<dbReference type="SUPFAM" id="SSF48403">
    <property type="entry name" value="Ankyrin repeat"/>
    <property type="match status" value="1"/>
</dbReference>
<organism evidence="4 5">
    <name type="scientific">Thraustotheca clavata</name>
    <dbReference type="NCBI Taxonomy" id="74557"/>
    <lineage>
        <taxon>Eukaryota</taxon>
        <taxon>Sar</taxon>
        <taxon>Stramenopiles</taxon>
        <taxon>Oomycota</taxon>
        <taxon>Saprolegniomycetes</taxon>
        <taxon>Saprolegniales</taxon>
        <taxon>Achlyaceae</taxon>
        <taxon>Thraustotheca</taxon>
    </lineage>
</organism>
<dbReference type="SMART" id="SM00248">
    <property type="entry name" value="ANK"/>
    <property type="match status" value="6"/>
</dbReference>
<protein>
    <submittedName>
        <fullName evidence="4">Ankyrin repeat protein</fullName>
    </submittedName>
</protein>
<dbReference type="Pfam" id="PF12796">
    <property type="entry name" value="Ank_2"/>
    <property type="match status" value="2"/>
</dbReference>
<evidence type="ECO:0000256" key="2">
    <source>
        <dbReference type="ARBA" id="ARBA00023043"/>
    </source>
</evidence>
<evidence type="ECO:0000313" key="4">
    <source>
        <dbReference type="EMBL" id="OQR89523.1"/>
    </source>
</evidence>
<dbReference type="InterPro" id="IPR002110">
    <property type="entry name" value="Ankyrin_rpt"/>
</dbReference>
<dbReference type="PROSITE" id="PS50088">
    <property type="entry name" value="ANK_REPEAT"/>
    <property type="match status" value="4"/>
</dbReference>
<keyword evidence="2 3" id="KW-0040">ANK repeat</keyword>
<feature type="repeat" description="ANK" evidence="3">
    <location>
        <begin position="345"/>
        <end position="377"/>
    </location>
</feature>
<keyword evidence="1" id="KW-0677">Repeat</keyword>